<accession>A0A2K8YWZ0</accession>
<sequence length="133" mass="14255">MLLVLWDVEAGCLAQPQSQSSCQLDTAWLVAAPLNDTPSVGQSVGIMDNLDVIHNSSSFCVSLLYILGIPKKIMGLGRLMRIGSFEQDCAKEPTNVYIISGVILCGLIHILMLADAASTTCAPTIQIEAYRVS</sequence>
<dbReference type="AlphaFoldDB" id="A0A2K8YWZ0"/>
<proteinExistence type="predicted"/>
<dbReference type="RefSeq" id="WP_100987866.1">
    <property type="nucleotide sequence ID" value="NZ_CP025096.1"/>
</dbReference>
<organism evidence="1 2">
    <name type="scientific">Spirosoma pollinicola</name>
    <dbReference type="NCBI Taxonomy" id="2057025"/>
    <lineage>
        <taxon>Bacteria</taxon>
        <taxon>Pseudomonadati</taxon>
        <taxon>Bacteroidota</taxon>
        <taxon>Cytophagia</taxon>
        <taxon>Cytophagales</taxon>
        <taxon>Cytophagaceae</taxon>
        <taxon>Spirosoma</taxon>
    </lineage>
</organism>
<gene>
    <name evidence="1" type="ORF">CWM47_10130</name>
</gene>
<dbReference type="EMBL" id="CP025096">
    <property type="protein sequence ID" value="AUD02147.1"/>
    <property type="molecule type" value="Genomic_DNA"/>
</dbReference>
<name>A0A2K8YWZ0_9BACT</name>
<dbReference type="Proteomes" id="UP000232883">
    <property type="component" value="Chromosome"/>
</dbReference>
<evidence type="ECO:0000313" key="2">
    <source>
        <dbReference type="Proteomes" id="UP000232883"/>
    </source>
</evidence>
<reference evidence="1 2" key="1">
    <citation type="submission" date="2017-11" db="EMBL/GenBank/DDBJ databases">
        <title>Taxonomic description and genome sequences of Spirosoma HA7 sp. nov., isolated from pollen microhabitat of Corylus avellana.</title>
        <authorList>
            <person name="Ambika Manirajan B."/>
            <person name="Suarez C."/>
            <person name="Ratering S."/>
            <person name="Geissler-Plaum R."/>
            <person name="Cardinale M."/>
            <person name="Sylvia S."/>
        </authorList>
    </citation>
    <scope>NUCLEOTIDE SEQUENCE [LARGE SCALE GENOMIC DNA]</scope>
    <source>
        <strain evidence="1 2">HA7</strain>
    </source>
</reference>
<dbReference type="KEGG" id="spir:CWM47_10130"/>
<keyword evidence="2" id="KW-1185">Reference proteome</keyword>
<protein>
    <submittedName>
        <fullName evidence="1">Uncharacterized protein</fullName>
    </submittedName>
</protein>
<evidence type="ECO:0000313" key="1">
    <source>
        <dbReference type="EMBL" id="AUD02147.1"/>
    </source>
</evidence>